<dbReference type="Proteomes" id="UP000006073">
    <property type="component" value="Unassembled WGS sequence"/>
</dbReference>
<dbReference type="AlphaFoldDB" id="S2D055"/>
<comment type="caution">
    <text evidence="2">The sequence shown here is derived from an EMBL/GenBank/DDBJ whole genome shotgun (WGS) entry which is preliminary data.</text>
</comment>
<name>S2D055_INDAL</name>
<proteinExistence type="predicted"/>
<dbReference type="STRING" id="1189612.A33Q_4342"/>
<keyword evidence="1" id="KW-0472">Membrane</keyword>
<keyword evidence="3" id="KW-1185">Reference proteome</keyword>
<accession>S2D055</accession>
<feature type="transmembrane region" description="Helical" evidence="1">
    <location>
        <begin position="6"/>
        <end position="24"/>
    </location>
</feature>
<gene>
    <name evidence="2" type="ORF">A33Q_4342</name>
</gene>
<keyword evidence="1" id="KW-0812">Transmembrane</keyword>
<sequence>MKFPIWLLLFSFLGVIVAFYQLFVQMKNDQKREEKHKNQ</sequence>
<evidence type="ECO:0000313" key="3">
    <source>
        <dbReference type="Proteomes" id="UP000006073"/>
    </source>
</evidence>
<keyword evidence="1" id="KW-1133">Transmembrane helix</keyword>
<evidence type="ECO:0000256" key="1">
    <source>
        <dbReference type="SAM" id="Phobius"/>
    </source>
</evidence>
<reference evidence="2 3" key="1">
    <citation type="journal article" date="2013" name="Genome Announc.">
        <title>Draft Genome Sequence of Indibacter alkaliphilus Strain LW1T, Isolated from Lonar Lake, a Haloalkaline Lake in the Buldana District of Maharashtra, India.</title>
        <authorList>
            <person name="Singh A."/>
            <person name="Kumar Jangir P."/>
            <person name="Sharma R."/>
            <person name="Singh A."/>
            <person name="Kumar Pinnaka A."/>
            <person name="Shivaji S."/>
        </authorList>
    </citation>
    <scope>NUCLEOTIDE SEQUENCE [LARGE SCALE GENOMIC DNA]</scope>
    <source>
        <strain evidence="3">CCUG 57479 / KCTC 22604 / LW1</strain>
    </source>
</reference>
<organism evidence="2 3">
    <name type="scientific">Indibacter alkaliphilus (strain CCUG 57479 / KCTC 22604 / LW1)</name>
    <dbReference type="NCBI Taxonomy" id="1189612"/>
    <lineage>
        <taxon>Bacteria</taxon>
        <taxon>Pseudomonadati</taxon>
        <taxon>Bacteroidota</taxon>
        <taxon>Cytophagia</taxon>
        <taxon>Cytophagales</taxon>
        <taxon>Cyclobacteriaceae</taxon>
    </lineage>
</organism>
<protein>
    <submittedName>
        <fullName evidence="2">Uncharacterized protein</fullName>
    </submittedName>
</protein>
<dbReference type="EMBL" id="ALWO02000052">
    <property type="protein sequence ID" value="EOZ92249.1"/>
    <property type="molecule type" value="Genomic_DNA"/>
</dbReference>
<evidence type="ECO:0000313" key="2">
    <source>
        <dbReference type="EMBL" id="EOZ92249.1"/>
    </source>
</evidence>